<dbReference type="InterPro" id="IPR018499">
    <property type="entry name" value="Tetraspanin/Peripherin"/>
</dbReference>
<sequence length="246" mass="27528">MRDQRRKAWMTILQLISNLLWVVGLVVGLSGLYLLLDYRQSSIFFSHIYIILPAVLALCSAVLLVVSGCLGALKSIEDSPILQGLFVYLLVVVFCLESTASVLAYFHSTKLDSELASLAGVFQEYAGSSQDPKSRAVDVTQEELQCCGVHDYRDWLNTSWFNVTGGELVPHSCCNSSFPSCNGTVDQPWKLNTQGCQVKLEISFQFLLDLIIWCSPAVFLVELVMFVTVGQLMRDQPLRKYQELNK</sequence>
<evidence type="ECO:0000256" key="3">
    <source>
        <dbReference type="ARBA" id="ARBA00022692"/>
    </source>
</evidence>
<evidence type="ECO:0000313" key="7">
    <source>
        <dbReference type="Ensembl" id="ENSLBEP00000028916.1"/>
    </source>
</evidence>
<name>A0A3Q3G710_9LABR</name>
<feature type="transmembrane region" description="Helical" evidence="6">
    <location>
        <begin position="12"/>
        <end position="36"/>
    </location>
</feature>
<dbReference type="InterPro" id="IPR008952">
    <property type="entry name" value="Tetraspanin_EC2_sf"/>
</dbReference>
<dbReference type="PANTHER" id="PTHR19282">
    <property type="entry name" value="TETRASPANIN"/>
    <property type="match status" value="1"/>
</dbReference>
<dbReference type="PRINTS" id="PR00259">
    <property type="entry name" value="TMFOUR"/>
</dbReference>
<keyword evidence="3 6" id="KW-0812">Transmembrane</keyword>
<evidence type="ECO:0000313" key="8">
    <source>
        <dbReference type="Proteomes" id="UP000261660"/>
    </source>
</evidence>
<accession>A0A3Q3G710</accession>
<dbReference type="OrthoDB" id="10033535at2759"/>
<dbReference type="Proteomes" id="UP000261660">
    <property type="component" value="Unplaced"/>
</dbReference>
<dbReference type="InParanoid" id="A0A3Q3G710"/>
<evidence type="ECO:0000256" key="5">
    <source>
        <dbReference type="ARBA" id="ARBA00023136"/>
    </source>
</evidence>
<feature type="transmembrane region" description="Helical" evidence="6">
    <location>
        <begin position="210"/>
        <end position="230"/>
    </location>
</feature>
<evidence type="ECO:0000256" key="2">
    <source>
        <dbReference type="ARBA" id="ARBA00006840"/>
    </source>
</evidence>
<dbReference type="GeneTree" id="ENSGT00940000154954"/>
<reference evidence="7" key="1">
    <citation type="submission" date="2025-08" db="UniProtKB">
        <authorList>
            <consortium name="Ensembl"/>
        </authorList>
    </citation>
    <scope>IDENTIFICATION</scope>
</reference>
<dbReference type="Pfam" id="PF00335">
    <property type="entry name" value="Tetraspanin"/>
    <property type="match status" value="1"/>
</dbReference>
<dbReference type="RefSeq" id="XP_020505858.1">
    <property type="nucleotide sequence ID" value="XM_020650202.3"/>
</dbReference>
<keyword evidence="8" id="KW-1185">Reference proteome</keyword>
<keyword evidence="5 6" id="KW-0472">Membrane</keyword>
<organism evidence="7 8">
    <name type="scientific">Labrus bergylta</name>
    <name type="common">ballan wrasse</name>
    <dbReference type="NCBI Taxonomy" id="56723"/>
    <lineage>
        <taxon>Eukaryota</taxon>
        <taxon>Metazoa</taxon>
        <taxon>Chordata</taxon>
        <taxon>Craniata</taxon>
        <taxon>Vertebrata</taxon>
        <taxon>Euteleostomi</taxon>
        <taxon>Actinopterygii</taxon>
        <taxon>Neopterygii</taxon>
        <taxon>Teleostei</taxon>
        <taxon>Neoteleostei</taxon>
        <taxon>Acanthomorphata</taxon>
        <taxon>Eupercaria</taxon>
        <taxon>Labriformes</taxon>
        <taxon>Labridae</taxon>
        <taxon>Labrus</taxon>
    </lineage>
</organism>
<dbReference type="Gene3D" id="1.10.1450.10">
    <property type="entry name" value="Tetraspanin"/>
    <property type="match status" value="1"/>
</dbReference>
<dbReference type="InterPro" id="IPR000301">
    <property type="entry name" value="Tetraspanin_animals"/>
</dbReference>
<feature type="transmembrane region" description="Helical" evidence="6">
    <location>
        <begin position="48"/>
        <end position="73"/>
    </location>
</feature>
<protein>
    <recommendedName>
        <fullName evidence="6">Tetraspanin</fullName>
    </recommendedName>
</protein>
<dbReference type="GeneID" id="109996184"/>
<dbReference type="CTD" id="564334"/>
<dbReference type="Ensembl" id="ENSLBET00000030278.1">
    <property type="protein sequence ID" value="ENSLBEP00000028916.1"/>
    <property type="gene ID" value="ENSLBEG00000021908.1"/>
</dbReference>
<comment type="subcellular location">
    <subcellularLocation>
        <location evidence="1 6">Membrane</location>
        <topology evidence="1 6">Multi-pass membrane protein</topology>
    </subcellularLocation>
</comment>
<dbReference type="STRING" id="56723.ENSLBEP00000028916"/>
<dbReference type="PIRSF" id="PIRSF002419">
    <property type="entry name" value="Tetraspanin"/>
    <property type="match status" value="1"/>
</dbReference>
<reference evidence="7" key="2">
    <citation type="submission" date="2025-09" db="UniProtKB">
        <authorList>
            <consortium name="Ensembl"/>
        </authorList>
    </citation>
    <scope>IDENTIFICATION</scope>
</reference>
<dbReference type="SUPFAM" id="SSF48652">
    <property type="entry name" value="Tetraspanin"/>
    <property type="match status" value="1"/>
</dbReference>
<evidence type="ECO:0000256" key="4">
    <source>
        <dbReference type="ARBA" id="ARBA00022989"/>
    </source>
</evidence>
<comment type="similarity">
    <text evidence="2 6">Belongs to the tetraspanin (TM4SF) family.</text>
</comment>
<dbReference type="AlphaFoldDB" id="A0A3Q3G710"/>
<evidence type="ECO:0000256" key="1">
    <source>
        <dbReference type="ARBA" id="ARBA00004141"/>
    </source>
</evidence>
<dbReference type="GO" id="GO:0005886">
    <property type="term" value="C:plasma membrane"/>
    <property type="evidence" value="ECO:0007669"/>
    <property type="project" value="TreeGrafter"/>
</dbReference>
<proteinExistence type="inferred from homology"/>
<dbReference type="PANTHER" id="PTHR19282:SF477">
    <property type="entry name" value="TETRASPANIN"/>
    <property type="match status" value="1"/>
</dbReference>
<evidence type="ECO:0000256" key="6">
    <source>
        <dbReference type="RuleBase" id="RU361218"/>
    </source>
</evidence>
<keyword evidence="4 6" id="KW-1133">Transmembrane helix</keyword>
<feature type="transmembrane region" description="Helical" evidence="6">
    <location>
        <begin position="85"/>
        <end position="106"/>
    </location>
</feature>